<dbReference type="InterPro" id="IPR001611">
    <property type="entry name" value="Leu-rich_rpt"/>
</dbReference>
<evidence type="ECO:0000256" key="6">
    <source>
        <dbReference type="ARBA" id="ARBA00022729"/>
    </source>
</evidence>
<evidence type="ECO:0000256" key="1">
    <source>
        <dbReference type="ARBA" id="ARBA00004162"/>
    </source>
</evidence>
<evidence type="ECO:0000256" key="3">
    <source>
        <dbReference type="ARBA" id="ARBA00022475"/>
    </source>
</evidence>
<dbReference type="EMBL" id="JALNTZ010000003">
    <property type="protein sequence ID" value="KAJ3658565.1"/>
    <property type="molecule type" value="Genomic_DNA"/>
</dbReference>
<evidence type="ECO:0000313" key="14">
    <source>
        <dbReference type="Proteomes" id="UP001168821"/>
    </source>
</evidence>
<evidence type="ECO:0000256" key="10">
    <source>
        <dbReference type="ARBA" id="ARBA00023136"/>
    </source>
</evidence>
<gene>
    <name evidence="13" type="ORF">Zmor_010298</name>
</gene>
<keyword evidence="14" id="KW-1185">Reference proteome</keyword>
<dbReference type="Proteomes" id="UP001168821">
    <property type="component" value="Unassembled WGS sequence"/>
</dbReference>
<dbReference type="InterPro" id="IPR051432">
    <property type="entry name" value="KCNMA1_auxiliary"/>
</dbReference>
<keyword evidence="7" id="KW-0677">Repeat</keyword>
<dbReference type="Gene3D" id="3.80.10.10">
    <property type="entry name" value="Ribonuclease Inhibitor"/>
    <property type="match status" value="2"/>
</dbReference>
<keyword evidence="5" id="KW-0812">Transmembrane</keyword>
<name>A0AA38MIQ5_9CUCU</name>
<dbReference type="SUPFAM" id="SSF52058">
    <property type="entry name" value="L domain-like"/>
    <property type="match status" value="1"/>
</dbReference>
<dbReference type="InterPro" id="IPR032675">
    <property type="entry name" value="LRR_dom_sf"/>
</dbReference>
<dbReference type="SMART" id="SM00369">
    <property type="entry name" value="LRR_TYP"/>
    <property type="match status" value="4"/>
</dbReference>
<keyword evidence="4" id="KW-0433">Leucine-rich repeat</keyword>
<keyword evidence="11" id="KW-1015">Disulfide bond</keyword>
<dbReference type="Pfam" id="PF13855">
    <property type="entry name" value="LRR_8"/>
    <property type="match status" value="1"/>
</dbReference>
<dbReference type="GO" id="GO:0034220">
    <property type="term" value="P:monoatomic ion transmembrane transport"/>
    <property type="evidence" value="ECO:0007669"/>
    <property type="project" value="UniProtKB-KW"/>
</dbReference>
<evidence type="ECO:0000256" key="5">
    <source>
        <dbReference type="ARBA" id="ARBA00022692"/>
    </source>
</evidence>
<keyword evidence="6" id="KW-0732">Signal</keyword>
<accession>A0AA38MIQ5</accession>
<dbReference type="GO" id="GO:0005886">
    <property type="term" value="C:plasma membrane"/>
    <property type="evidence" value="ECO:0007669"/>
    <property type="project" value="UniProtKB-SubCell"/>
</dbReference>
<comment type="caution">
    <text evidence="13">The sequence shown here is derived from an EMBL/GenBank/DDBJ whole genome shotgun (WGS) entry which is preliminary data.</text>
</comment>
<evidence type="ECO:0000256" key="2">
    <source>
        <dbReference type="ARBA" id="ARBA00022448"/>
    </source>
</evidence>
<keyword evidence="10" id="KW-0472">Membrane</keyword>
<sequence>MSLSIGNCDLKKLQPNCYENEFEHITHEIDFSFNQIEVIHKGTFKKLQILGIYLRSNLIKTIENEAFLNLPNLTTVDLANNLLHTLNSHAFLDVPVLSSLDFQCNNVELLEKENFNFLGEYHAYIDLSNNNISAIESRVFEKAAANTLSVDLSANAIELIPENLFDNYIFSYLDLGCNPILDLSGLYENNYSISFLYVNSTFLDRVNFKNFATWADSRNIKLVESSCVGKEMCKELRNCSSKKNNSGFYYVAIFAILRSVHLG</sequence>
<proteinExistence type="predicted"/>
<dbReference type="InterPro" id="IPR003591">
    <property type="entry name" value="Leu-rich_rpt_typical-subtyp"/>
</dbReference>
<evidence type="ECO:0000313" key="13">
    <source>
        <dbReference type="EMBL" id="KAJ3658565.1"/>
    </source>
</evidence>
<keyword evidence="3" id="KW-1003">Cell membrane</keyword>
<keyword evidence="2" id="KW-0813">Transport</keyword>
<evidence type="ECO:0000256" key="11">
    <source>
        <dbReference type="ARBA" id="ARBA00023157"/>
    </source>
</evidence>
<evidence type="ECO:0000256" key="8">
    <source>
        <dbReference type="ARBA" id="ARBA00022989"/>
    </source>
</evidence>
<protein>
    <submittedName>
        <fullName evidence="13">Uncharacterized protein</fullName>
    </submittedName>
</protein>
<keyword evidence="8" id="KW-1133">Transmembrane helix</keyword>
<keyword evidence="12" id="KW-0407">Ion channel</keyword>
<reference evidence="13" key="1">
    <citation type="journal article" date="2023" name="G3 (Bethesda)">
        <title>Whole genome assemblies of Zophobas morio and Tenebrio molitor.</title>
        <authorList>
            <person name="Kaur S."/>
            <person name="Stinson S.A."/>
            <person name="diCenzo G.C."/>
        </authorList>
    </citation>
    <scope>NUCLEOTIDE SEQUENCE</scope>
    <source>
        <strain evidence="13">QUZm001</strain>
    </source>
</reference>
<evidence type="ECO:0000256" key="12">
    <source>
        <dbReference type="ARBA" id="ARBA00023303"/>
    </source>
</evidence>
<organism evidence="13 14">
    <name type="scientific">Zophobas morio</name>
    <dbReference type="NCBI Taxonomy" id="2755281"/>
    <lineage>
        <taxon>Eukaryota</taxon>
        <taxon>Metazoa</taxon>
        <taxon>Ecdysozoa</taxon>
        <taxon>Arthropoda</taxon>
        <taxon>Hexapoda</taxon>
        <taxon>Insecta</taxon>
        <taxon>Pterygota</taxon>
        <taxon>Neoptera</taxon>
        <taxon>Endopterygota</taxon>
        <taxon>Coleoptera</taxon>
        <taxon>Polyphaga</taxon>
        <taxon>Cucujiformia</taxon>
        <taxon>Tenebrionidae</taxon>
        <taxon>Zophobas</taxon>
    </lineage>
</organism>
<dbReference type="AlphaFoldDB" id="A0AA38MIQ5"/>
<comment type="subcellular location">
    <subcellularLocation>
        <location evidence="1">Cell membrane</location>
        <topology evidence="1">Single-pass membrane protein</topology>
    </subcellularLocation>
</comment>
<evidence type="ECO:0000256" key="4">
    <source>
        <dbReference type="ARBA" id="ARBA00022614"/>
    </source>
</evidence>
<dbReference type="PANTHER" id="PTHR46473">
    <property type="entry name" value="GH08155P"/>
    <property type="match status" value="1"/>
</dbReference>
<dbReference type="PANTHER" id="PTHR46473:SF10">
    <property type="entry name" value="LD45603P-RELATED"/>
    <property type="match status" value="1"/>
</dbReference>
<keyword evidence="9" id="KW-0406">Ion transport</keyword>
<evidence type="ECO:0000256" key="9">
    <source>
        <dbReference type="ARBA" id="ARBA00023065"/>
    </source>
</evidence>
<evidence type="ECO:0000256" key="7">
    <source>
        <dbReference type="ARBA" id="ARBA00022737"/>
    </source>
</evidence>